<feature type="region of interest" description="Disordered" evidence="1">
    <location>
        <begin position="288"/>
        <end position="314"/>
    </location>
</feature>
<feature type="region of interest" description="Disordered" evidence="1">
    <location>
        <begin position="41"/>
        <end position="60"/>
    </location>
</feature>
<dbReference type="EMBL" id="CAUYUJ010019059">
    <property type="protein sequence ID" value="CAK0888344.1"/>
    <property type="molecule type" value="Genomic_DNA"/>
</dbReference>
<accession>A0ABN9WSQ6</accession>
<feature type="region of interest" description="Disordered" evidence="1">
    <location>
        <begin position="417"/>
        <end position="436"/>
    </location>
</feature>
<feature type="compositionally biased region" description="Basic and acidic residues" evidence="1">
    <location>
        <begin position="894"/>
        <end position="904"/>
    </location>
</feature>
<name>A0ABN9WSQ6_9DINO</name>
<protein>
    <submittedName>
        <fullName evidence="2">Uncharacterized protein</fullName>
    </submittedName>
</protein>
<gene>
    <name evidence="2" type="ORF">PCOR1329_LOCUS69155</name>
</gene>
<proteinExistence type="predicted"/>
<feature type="compositionally biased region" description="Pro residues" evidence="1">
    <location>
        <begin position="44"/>
        <end position="55"/>
    </location>
</feature>
<feature type="non-terminal residue" evidence="2">
    <location>
        <position position="1"/>
    </location>
</feature>
<organism evidence="2 3">
    <name type="scientific">Prorocentrum cordatum</name>
    <dbReference type="NCBI Taxonomy" id="2364126"/>
    <lineage>
        <taxon>Eukaryota</taxon>
        <taxon>Sar</taxon>
        <taxon>Alveolata</taxon>
        <taxon>Dinophyceae</taxon>
        <taxon>Prorocentrales</taxon>
        <taxon>Prorocentraceae</taxon>
        <taxon>Prorocentrum</taxon>
    </lineage>
</organism>
<comment type="caution">
    <text evidence="2">The sequence shown here is derived from an EMBL/GenBank/DDBJ whole genome shotgun (WGS) entry which is preliminary data.</text>
</comment>
<dbReference type="Proteomes" id="UP001189429">
    <property type="component" value="Unassembled WGS sequence"/>
</dbReference>
<evidence type="ECO:0000313" key="3">
    <source>
        <dbReference type="Proteomes" id="UP001189429"/>
    </source>
</evidence>
<feature type="region of interest" description="Disordered" evidence="1">
    <location>
        <begin position="882"/>
        <end position="919"/>
    </location>
</feature>
<evidence type="ECO:0000313" key="2">
    <source>
        <dbReference type="EMBL" id="CAK0888344.1"/>
    </source>
</evidence>
<reference evidence="2" key="1">
    <citation type="submission" date="2023-10" db="EMBL/GenBank/DDBJ databases">
        <authorList>
            <person name="Chen Y."/>
            <person name="Shah S."/>
            <person name="Dougan E. K."/>
            <person name="Thang M."/>
            <person name="Chan C."/>
        </authorList>
    </citation>
    <scope>NUCLEOTIDE SEQUENCE [LARGE SCALE GENOMIC DNA]</scope>
</reference>
<evidence type="ECO:0000256" key="1">
    <source>
        <dbReference type="SAM" id="MobiDB-lite"/>
    </source>
</evidence>
<feature type="region of interest" description="Disordered" evidence="1">
    <location>
        <begin position="179"/>
        <end position="207"/>
    </location>
</feature>
<feature type="compositionally biased region" description="Low complexity" evidence="1">
    <location>
        <begin position="188"/>
        <end position="205"/>
    </location>
</feature>
<keyword evidence="3" id="KW-1185">Reference proteome</keyword>
<sequence>ARKGRLCESCGFKHNTCALRSALAVLALGLLLAGWRAAERPSAPAGPPGPDPPPQATAGGWCPSGPSEWLVGICPPPVPCLACPACTCAGGGGVVLGDQLLLVFGPSVLTNVLDLLLRGTDGLLRGILRGRQACQEEMRAGQRVLEPLEVLEPGGERMRISLFCDGAFPPRRLGGQQVLDHGDGASLGGAPPVGGTATPLAAPPEAAEHSRRLGHAWVLAEPTEAASIGSKVDLRRVRALFANELVALAVVDGAVVRLQQTQVEEIPSYADQRASYLRSALGSPGAADLRERLGRPQPLPPPARSPAREAAAEPIQSEDIKVLAVDFDGQGERFKARREAVKESSQKEFSDQKGLAPADRVACELRSICKALYFAGCYDQVNLGALMALELAKYCAGTESAEDVAGQPARAHVARRIHEDREGQQALRRRPLGQRTPRATAQVLGAAVAALMTDGEGEGEVLADVPEGAAAAAAAIRPPHGGCRRRRAPANDALRDLNWAAGFKGFLAADHGPDVVPGDVEADVQRRTCELVSSWRPRPSADSDEAALEKLLRGHSPHRAAGGPTGVASFKLDLASRPDSASGRQLISDVAPAEFLEHLGGHRERMLAPPIDEYSAVPDFEPVLRSEGQSRVEVGPPAEAPTGSVRAAELPSDFCLTAGLSDVSNCFHRLRVVALGRPEEEPLLCHCVHVDNLGVIGAREERAGQVLEQLDEGFNREGPLPHKSEMSRGAIAALEAMLGHCAFVALRCRGLLGLSHSVYAFVERGRAAGSAQALRAECRVELQAFRGMMISQASDWLRDWSPLAAQIDSSLEDCAVAQAFWLIQAAQEAGRIPERRRRRQALALVRRPALRTLETQLVLRDRLSSAREEVVLPGEAEAATAPRLAVADDCSSTDAEKKPERDSARQAAQWRTGRQRRRPSLETAVAATVIGVSSFLEESSVTPKVLERNQSEVVWLATFAGGRELVGDEQVDSNLVDYFSHLYFKGWSANKGEQILGGLVRLTPEFSRSGGLQPPRACRCLKGWRRRAPNRSRRSWPLALWAGIAWRLVARGYLQMAVSLLASLMGLKRGGLIAPAAGISNYWNLLLFPSLLPDRSKTGPSDVSIVLDSAHLHFFAPIYEIYAQGNKDELAWSFTTLDCPWGLPVSQLPFEAM</sequence>